<protein>
    <submittedName>
        <fullName evidence="1">3-hydroxybutyryl-CoA dehydrogenase</fullName>
        <ecNumber evidence="1">1.1.1.157</ecNumber>
    </submittedName>
</protein>
<evidence type="ECO:0000313" key="1">
    <source>
        <dbReference type="EMBL" id="EGH45791.1"/>
    </source>
</evidence>
<gene>
    <name evidence="1" type="ORF">PSYPI_27169</name>
</gene>
<keyword evidence="2" id="KW-1185">Reference proteome</keyword>
<feature type="non-terminal residue" evidence="1">
    <location>
        <position position="28"/>
    </location>
</feature>
<evidence type="ECO:0000313" key="2">
    <source>
        <dbReference type="Proteomes" id="UP000004986"/>
    </source>
</evidence>
<accession>F3GFE1</accession>
<reference evidence="1 2" key="1">
    <citation type="journal article" date="2011" name="PLoS Pathog.">
        <title>Dynamic evolution of pathogenicity revealed by sequencing and comparative genomics of 19 Pseudomonas syringae isolates.</title>
        <authorList>
            <person name="Baltrus D.A."/>
            <person name="Nishimura M.T."/>
            <person name="Romanchuk A."/>
            <person name="Chang J.H."/>
            <person name="Mukhtar M.S."/>
            <person name="Cherkis K."/>
            <person name="Roach J."/>
            <person name="Grant S.R."/>
            <person name="Jones C.D."/>
            <person name="Dangl J.L."/>
        </authorList>
    </citation>
    <scope>NUCLEOTIDE SEQUENCE [LARGE SCALE GENOMIC DNA]</scope>
    <source>
        <strain evidence="1 2">1704B</strain>
    </source>
</reference>
<proteinExistence type="predicted"/>
<dbReference type="HOGENOM" id="CLU_3413917_0_0_6"/>
<comment type="caution">
    <text evidence="1">The sequence shown here is derived from an EMBL/GenBank/DDBJ whole genome shotgun (WGS) entry which is preliminary data.</text>
</comment>
<dbReference type="Proteomes" id="UP000004986">
    <property type="component" value="Unassembled WGS sequence"/>
</dbReference>
<dbReference type="AlphaFoldDB" id="F3GFE1"/>
<dbReference type="GO" id="GO:0008691">
    <property type="term" value="F:3-hydroxybutyryl-CoA dehydrogenase activity"/>
    <property type="evidence" value="ECO:0007669"/>
    <property type="project" value="UniProtKB-EC"/>
</dbReference>
<dbReference type="EMBL" id="AEAI01001389">
    <property type="protein sequence ID" value="EGH45791.1"/>
    <property type="molecule type" value="Genomic_DNA"/>
</dbReference>
<sequence>MSFITEIKTFAALGSGVIGSGWVSRALA</sequence>
<keyword evidence="1" id="KW-0560">Oxidoreductase</keyword>
<name>F3GFE1_PSESJ</name>
<dbReference type="EC" id="1.1.1.157" evidence="1"/>
<organism evidence="1 2">
    <name type="scientific">Pseudomonas syringae pv. pisi str. 1704B</name>
    <dbReference type="NCBI Taxonomy" id="629263"/>
    <lineage>
        <taxon>Bacteria</taxon>
        <taxon>Pseudomonadati</taxon>
        <taxon>Pseudomonadota</taxon>
        <taxon>Gammaproteobacteria</taxon>
        <taxon>Pseudomonadales</taxon>
        <taxon>Pseudomonadaceae</taxon>
        <taxon>Pseudomonas</taxon>
        <taxon>Pseudomonas syringae</taxon>
    </lineage>
</organism>